<dbReference type="InterPro" id="IPR038460">
    <property type="entry name" value="AcetylCoA_hyd_C_sf"/>
</dbReference>
<dbReference type="PANTHER" id="PTHR21432">
    <property type="entry name" value="ACETYL-COA HYDROLASE-RELATED"/>
    <property type="match status" value="1"/>
</dbReference>
<feature type="domain" description="Acetyl-CoA hydrolase/transferase C-terminal" evidence="1">
    <location>
        <begin position="429"/>
        <end position="592"/>
    </location>
</feature>
<dbReference type="InterPro" id="IPR046433">
    <property type="entry name" value="ActCoA_hydro"/>
</dbReference>
<dbReference type="GO" id="GO:0016787">
    <property type="term" value="F:hydrolase activity"/>
    <property type="evidence" value="ECO:0007669"/>
    <property type="project" value="UniProtKB-KW"/>
</dbReference>
<name>A0A840MN25_9PROT</name>
<keyword evidence="3" id="KW-1185">Reference proteome</keyword>
<protein>
    <submittedName>
        <fullName evidence="2">Acyl-CoA hydrolase</fullName>
    </submittedName>
</protein>
<dbReference type="Pfam" id="PF13336">
    <property type="entry name" value="AcetylCoA_hyd_C"/>
    <property type="match status" value="1"/>
</dbReference>
<dbReference type="PANTHER" id="PTHR21432:SF20">
    <property type="entry name" value="ACETYL-COA HYDROLASE"/>
    <property type="match status" value="1"/>
</dbReference>
<dbReference type="InterPro" id="IPR037171">
    <property type="entry name" value="NagB/RpiA_transferase-like"/>
</dbReference>
<keyword evidence="2" id="KW-0378">Hydrolase</keyword>
<dbReference type="RefSeq" id="WP_184041240.1">
    <property type="nucleotide sequence ID" value="NZ_JACHHY010000020.1"/>
</dbReference>
<sequence length="706" mass="78841">MTRYFSQIEACIDQVIAHVGPHIVLGIPLGIGKPNPFVNALYRRVKAHPAYSLRIITALSLEKPKGHSELENRFVGPFVERVFGDYPDLDYVMDRRAGQLPPNVEVLEFFLKTGDYLDNPDAQQNYLYSNYTHVARDMMLQNVNVLAQEVAVEGSGDTLMLSLSSNPDVTLDVMDMLAAEPSRQVLTVAVINHKLPFMPNEARIHPDRFEFVVDDPAGTHDLFAPPNMKVSLQDYAIGLYASSLVKDGGTLQIGIGSLGDAIAHSLILRDQQNDSYCRIVQQLYDGKPQQGIELGRFEQGLYGCSEMFVNGFMKLIDAGIVRRQVFDDVDLQRLINQGKLSQTVSPATLAVLRDEGIIQNQLTERDVAWLKHFGIFNDQTSWHDGSLSVPIGRLSGNLAHPANFDKICQYCLGSQLKQGIFMHGGFFLGPRDFYQRLRDLDADTLGHIGMSRISFINRIFGHEELVGAQRRDARFINTTMLVTLLGAASSDSLESGQVVSGVGGQYNFVAMAHLLPDARSILMLRASRTRHGKLMSNIVWNYGQTTIPRHLRDIVITEYGLADLRGQSDSECIKRLLAVADSRFQAPLLAQAKKNGKIAHDYEIPESQQHNLPDTLESRLRPWRQQGLLPDFPFGTDFTDDELVIVKALRKLKAATENPLELVGTVVKSLFGEGDVPEKYLERMGLEEVDSLKLRLIRRLFVGNLG</sequence>
<dbReference type="InterPro" id="IPR026888">
    <property type="entry name" value="AcetylCoA_hyd_C"/>
</dbReference>
<organism evidence="2 3">
    <name type="scientific">Chitinivorax tropicus</name>
    <dbReference type="NCBI Taxonomy" id="714531"/>
    <lineage>
        <taxon>Bacteria</taxon>
        <taxon>Pseudomonadati</taxon>
        <taxon>Pseudomonadota</taxon>
        <taxon>Betaproteobacteria</taxon>
        <taxon>Chitinivorax</taxon>
    </lineage>
</organism>
<proteinExistence type="predicted"/>
<accession>A0A840MN25</accession>
<reference evidence="2 3" key="1">
    <citation type="submission" date="2020-08" db="EMBL/GenBank/DDBJ databases">
        <title>Genomic Encyclopedia of Type Strains, Phase IV (KMG-IV): sequencing the most valuable type-strain genomes for metagenomic binning, comparative biology and taxonomic classification.</title>
        <authorList>
            <person name="Goeker M."/>
        </authorList>
    </citation>
    <scope>NUCLEOTIDE SEQUENCE [LARGE SCALE GENOMIC DNA]</scope>
    <source>
        <strain evidence="2 3">DSM 27165</strain>
    </source>
</reference>
<dbReference type="EMBL" id="JACHHY010000020">
    <property type="protein sequence ID" value="MBB5019820.1"/>
    <property type="molecule type" value="Genomic_DNA"/>
</dbReference>
<evidence type="ECO:0000313" key="3">
    <source>
        <dbReference type="Proteomes" id="UP000575898"/>
    </source>
</evidence>
<dbReference type="GO" id="GO:0008775">
    <property type="term" value="F:acetate CoA-transferase activity"/>
    <property type="evidence" value="ECO:0007669"/>
    <property type="project" value="InterPro"/>
</dbReference>
<evidence type="ECO:0000259" key="1">
    <source>
        <dbReference type="Pfam" id="PF13336"/>
    </source>
</evidence>
<dbReference type="SUPFAM" id="SSF100950">
    <property type="entry name" value="NagB/RpiA/CoA transferase-like"/>
    <property type="match status" value="1"/>
</dbReference>
<dbReference type="AlphaFoldDB" id="A0A840MN25"/>
<dbReference type="Proteomes" id="UP000575898">
    <property type="component" value="Unassembled WGS sequence"/>
</dbReference>
<dbReference type="Gene3D" id="3.40.1080.20">
    <property type="entry name" value="Acetyl-CoA hydrolase/transferase C-terminal domain"/>
    <property type="match status" value="1"/>
</dbReference>
<gene>
    <name evidence="2" type="ORF">HNQ59_003128</name>
</gene>
<comment type="caution">
    <text evidence="2">The sequence shown here is derived from an EMBL/GenBank/DDBJ whole genome shotgun (WGS) entry which is preliminary data.</text>
</comment>
<dbReference type="GO" id="GO:0006083">
    <property type="term" value="P:acetate metabolic process"/>
    <property type="evidence" value="ECO:0007669"/>
    <property type="project" value="InterPro"/>
</dbReference>
<dbReference type="Gene3D" id="3.30.750.70">
    <property type="entry name" value="4-hydroxybutyrate coenzyme like domains"/>
    <property type="match status" value="1"/>
</dbReference>
<evidence type="ECO:0000313" key="2">
    <source>
        <dbReference type="EMBL" id="MBB5019820.1"/>
    </source>
</evidence>